<keyword evidence="4" id="KW-0732">Signal</keyword>
<feature type="domain" description="Phospholipase/carboxylesterase/thioesterase" evidence="8">
    <location>
        <begin position="111"/>
        <end position="185"/>
    </location>
</feature>
<keyword evidence="3" id="KW-0858">Xylan degradation</keyword>
<proteinExistence type="predicted"/>
<dbReference type="GO" id="GO:0030600">
    <property type="term" value="F:feruloyl esterase activity"/>
    <property type="evidence" value="ECO:0007669"/>
    <property type="project" value="InterPro"/>
</dbReference>
<keyword evidence="10" id="KW-1185">Reference proteome</keyword>
<dbReference type="EMBL" id="CP073581">
    <property type="protein sequence ID" value="QUJ75856.1"/>
    <property type="molecule type" value="Genomic_DNA"/>
</dbReference>
<evidence type="ECO:0000256" key="2">
    <source>
        <dbReference type="ARBA" id="ARBA00022525"/>
    </source>
</evidence>
<keyword evidence="5" id="KW-0378">Hydrolase</keyword>
<dbReference type="GO" id="GO:0005576">
    <property type="term" value="C:extracellular region"/>
    <property type="evidence" value="ECO:0007669"/>
    <property type="project" value="UniProtKB-SubCell"/>
</dbReference>
<dbReference type="InterPro" id="IPR029058">
    <property type="entry name" value="AB_hydrolase_fold"/>
</dbReference>
<evidence type="ECO:0000313" key="10">
    <source>
        <dbReference type="Proteomes" id="UP000683291"/>
    </source>
</evidence>
<dbReference type="Gene3D" id="3.40.50.1820">
    <property type="entry name" value="alpha/beta hydrolase"/>
    <property type="match status" value="1"/>
</dbReference>
<reference evidence="9" key="1">
    <citation type="submission" date="2021-04" db="EMBL/GenBank/DDBJ databases">
        <title>Complete genome sequence for Sulfitobacter sp. strain JK7-1.</title>
        <authorList>
            <person name="Park S.-J."/>
        </authorList>
    </citation>
    <scope>NUCLEOTIDE SEQUENCE</scope>
    <source>
        <strain evidence="9">JK7-1</strain>
    </source>
</reference>
<keyword evidence="6" id="KW-0119">Carbohydrate metabolism</keyword>
<dbReference type="InterPro" id="IPR003140">
    <property type="entry name" value="PLipase/COase/thioEstase"/>
</dbReference>
<evidence type="ECO:0000256" key="1">
    <source>
        <dbReference type="ARBA" id="ARBA00004613"/>
    </source>
</evidence>
<name>A0A975JCB9_9RHOB</name>
<evidence type="ECO:0000256" key="6">
    <source>
        <dbReference type="ARBA" id="ARBA00023277"/>
    </source>
</evidence>
<dbReference type="RefSeq" id="WP_212704055.1">
    <property type="nucleotide sequence ID" value="NZ_CP073581.1"/>
</dbReference>
<protein>
    <submittedName>
        <fullName evidence="9">Polyhydroxybutyrate depolymerase</fullName>
    </submittedName>
</protein>
<evidence type="ECO:0000256" key="5">
    <source>
        <dbReference type="ARBA" id="ARBA00022801"/>
    </source>
</evidence>
<organism evidence="9 10">
    <name type="scientific">Sulfitobacter albidus</name>
    <dbReference type="NCBI Taxonomy" id="2829501"/>
    <lineage>
        <taxon>Bacteria</taxon>
        <taxon>Pseudomonadati</taxon>
        <taxon>Pseudomonadota</taxon>
        <taxon>Alphaproteobacteria</taxon>
        <taxon>Rhodobacterales</taxon>
        <taxon>Roseobacteraceae</taxon>
        <taxon>Sulfitobacter</taxon>
    </lineage>
</organism>
<evidence type="ECO:0000259" key="8">
    <source>
        <dbReference type="Pfam" id="PF02230"/>
    </source>
</evidence>
<dbReference type="GO" id="GO:0045493">
    <property type="term" value="P:xylan catabolic process"/>
    <property type="evidence" value="ECO:0007669"/>
    <property type="project" value="UniProtKB-KW"/>
</dbReference>
<evidence type="ECO:0000256" key="3">
    <source>
        <dbReference type="ARBA" id="ARBA00022651"/>
    </source>
</evidence>
<dbReference type="Pfam" id="PF02230">
    <property type="entry name" value="Abhydrolase_2"/>
    <property type="match status" value="1"/>
</dbReference>
<evidence type="ECO:0000256" key="4">
    <source>
        <dbReference type="ARBA" id="ARBA00022729"/>
    </source>
</evidence>
<keyword evidence="7" id="KW-0624">Polysaccharide degradation</keyword>
<dbReference type="Proteomes" id="UP000683291">
    <property type="component" value="Chromosome 1"/>
</dbReference>
<dbReference type="PANTHER" id="PTHR38050:SF2">
    <property type="entry name" value="FERULOYL ESTERASE C-RELATED"/>
    <property type="match status" value="1"/>
</dbReference>
<accession>A0A975JCB9</accession>
<evidence type="ECO:0000313" key="9">
    <source>
        <dbReference type="EMBL" id="QUJ75856.1"/>
    </source>
</evidence>
<evidence type="ECO:0000256" key="7">
    <source>
        <dbReference type="ARBA" id="ARBA00023326"/>
    </source>
</evidence>
<dbReference type="InterPro" id="IPR043595">
    <property type="entry name" value="FaeB/C/D"/>
</dbReference>
<dbReference type="KEGG" id="sual:KDD17_13040"/>
<comment type="subcellular location">
    <subcellularLocation>
        <location evidence="1">Secreted</location>
    </subcellularLocation>
</comment>
<keyword evidence="2" id="KW-0964">Secreted</keyword>
<gene>
    <name evidence="9" type="ORF">KDD17_13040</name>
</gene>
<dbReference type="AlphaFoldDB" id="A0A975JCB9"/>
<dbReference type="SUPFAM" id="SSF53474">
    <property type="entry name" value="alpha/beta-Hydrolases"/>
    <property type="match status" value="1"/>
</dbReference>
<dbReference type="PANTHER" id="PTHR38050">
    <property type="match status" value="1"/>
</dbReference>
<sequence>MRILFVLIALILPAMGPWKDACEGRDACVLGDRSYHVRAPDDWDGATPMPVLLHFHGWGRQGDLIVNHDRISGHTRNRGVLLLAPNGRGKTWDFWGPGSDDSAFAAAVIADAAKRYPIDPARIYVSGYSYGGAMAWRFACESPLPIAALLAISGTIPQDSGCATHPADVRHVHGLGDPVLRYPFGPGGDETHAVKLWRETMGCDAAEPRPAYSIRDFLTISRSVWDCAEGRVTLDTHPGGHFIPHGWIGWQLDQLAGRAPRYP</sequence>